<dbReference type="AlphaFoldDB" id="A0A350H958"/>
<comment type="caution">
    <text evidence="1">The sequence shown here is derived from an EMBL/GenBank/DDBJ whole genome shotgun (WGS) entry which is preliminary data.</text>
</comment>
<evidence type="ECO:0000313" key="1">
    <source>
        <dbReference type="EMBL" id="HAV92074.1"/>
    </source>
</evidence>
<name>A0A350H958_UNCW3</name>
<gene>
    <name evidence="1" type="ORF">DCW38_02710</name>
</gene>
<organism evidence="1 2">
    <name type="scientific">candidate division WOR-3 bacterium</name>
    <dbReference type="NCBI Taxonomy" id="2052148"/>
    <lineage>
        <taxon>Bacteria</taxon>
        <taxon>Bacteria division WOR-3</taxon>
    </lineage>
</organism>
<dbReference type="Proteomes" id="UP000264062">
    <property type="component" value="Unassembled WGS sequence"/>
</dbReference>
<evidence type="ECO:0000313" key="2">
    <source>
        <dbReference type="Proteomes" id="UP000264062"/>
    </source>
</evidence>
<protein>
    <submittedName>
        <fullName evidence="1">Uncharacterized protein</fullName>
    </submittedName>
</protein>
<accession>A0A350H958</accession>
<reference evidence="1 2" key="1">
    <citation type="journal article" date="2018" name="Nat. Biotechnol.">
        <title>A standardized bacterial taxonomy based on genome phylogeny substantially revises the tree of life.</title>
        <authorList>
            <person name="Parks D.H."/>
            <person name="Chuvochina M."/>
            <person name="Waite D.W."/>
            <person name="Rinke C."/>
            <person name="Skarshewski A."/>
            <person name="Chaumeil P.A."/>
            <person name="Hugenholtz P."/>
        </authorList>
    </citation>
    <scope>NUCLEOTIDE SEQUENCE [LARGE SCALE GENOMIC DNA]</scope>
    <source>
        <strain evidence="1">UBA9956</strain>
    </source>
</reference>
<proteinExistence type="predicted"/>
<dbReference type="EMBL" id="DMZY01000083">
    <property type="protein sequence ID" value="HAV92074.1"/>
    <property type="molecule type" value="Genomic_DNA"/>
</dbReference>
<sequence length="169" mass="19684">MKITLNLDDFDIEKRIAQFKKHKSNGSIILEGDESCFFKFEQGAVVSSGFKNVKDKDKVIESFRKIKKGRVVIDIGKATKVRIDYSRIPFLEKYILIDSDEKMVEGDKTLLKICVNMQNMMKNSKSYKQDFIFTRCREKCFAAYYDGETTFFAVLSSKAHYRIILSRLK</sequence>